<evidence type="ECO:0000259" key="8">
    <source>
        <dbReference type="Pfam" id="PF18139"/>
    </source>
</evidence>
<evidence type="ECO:0000313" key="11">
    <source>
        <dbReference type="Proteomes" id="UP000669903"/>
    </source>
</evidence>
<evidence type="ECO:0000256" key="5">
    <source>
        <dbReference type="ARBA" id="ARBA00023065"/>
    </source>
</evidence>
<dbReference type="GO" id="GO:0030001">
    <property type="term" value="P:metal ion transport"/>
    <property type="evidence" value="ECO:0007669"/>
    <property type="project" value="TreeGrafter"/>
</dbReference>
<sequence>MPLKSILCCCGYSYTHHCGTGADVQSYSLSENREKDCEQWSPGKNTRPFPTDAYGTIEFQGGPHPTKAQYVRLAHDTRPEPIVQLLCREWNLGLPKLLITVHGGRSNFELQPNLKKVLRKGLLKAAKTTGAWIFTGGTNTGVTRQVGDALLLERSQRQGRVVSIGIAPWGILDKSHELVGRGGEVSYDCVSSPWTKYTVLNNRHAYFLLVDNGTGGRYGAEIVLRRRLEKYISNLKLQPCKRYSDLYELKFYNSRSSNSSMLLDTHSSIPVVALVIEGGTNTIRAVLEYVTDDPPIPVVVCDGSGRAADLIAFMHRWRDGQTGDGEGPLEGVKEQVLETIKRTFQVSAEQASQLCSELLQCTRKKHLITVFRISQDRPQELDQTILTALFKSKQLSPAEQLSLSLIWNRVDIARSEIFVYGQKWPSGALEQAMMQALQHDRIDFVKLLLENGVSMRKFLSIPRLEELYNTVGQFYFCSNIFLSKQFKYG</sequence>
<accession>A0A836FJB3</accession>
<dbReference type="InterPro" id="IPR057366">
    <property type="entry name" value="TRPM-like"/>
</dbReference>
<keyword evidence="7" id="KW-0407">Ion channel</keyword>
<proteinExistence type="predicted"/>
<evidence type="ECO:0000256" key="4">
    <source>
        <dbReference type="ARBA" id="ARBA00022989"/>
    </source>
</evidence>
<protein>
    <submittedName>
        <fullName evidence="10">TRPCG protein</fullName>
    </submittedName>
</protein>
<dbReference type="Pfam" id="PF25508">
    <property type="entry name" value="TRPM2"/>
    <property type="match status" value="1"/>
</dbReference>
<gene>
    <name evidence="10" type="primary">Trpm_2</name>
    <name evidence="10" type="ORF">G6Z76_0000168</name>
</gene>
<keyword evidence="6" id="KW-0472">Membrane</keyword>
<evidence type="ECO:0000256" key="3">
    <source>
        <dbReference type="ARBA" id="ARBA00022692"/>
    </source>
</evidence>
<evidence type="ECO:0000259" key="9">
    <source>
        <dbReference type="Pfam" id="PF25508"/>
    </source>
</evidence>
<name>A0A836FJB3_9HYME</name>
<dbReference type="Pfam" id="PF18139">
    <property type="entry name" value="LSDAT_euk"/>
    <property type="match status" value="1"/>
</dbReference>
<dbReference type="GO" id="GO:0005886">
    <property type="term" value="C:plasma membrane"/>
    <property type="evidence" value="ECO:0007669"/>
    <property type="project" value="TreeGrafter"/>
</dbReference>
<dbReference type="InterPro" id="IPR041491">
    <property type="entry name" value="TRPM_SLOG"/>
</dbReference>
<feature type="domain" description="TRPM SLOG" evidence="8">
    <location>
        <begin position="68"/>
        <end position="361"/>
    </location>
</feature>
<dbReference type="InterPro" id="IPR050927">
    <property type="entry name" value="TRPM"/>
</dbReference>
<comment type="subcellular location">
    <subcellularLocation>
        <location evidence="1">Membrane</location>
        <topology evidence="1">Multi-pass membrane protein</topology>
    </subcellularLocation>
</comment>
<dbReference type="GO" id="GO:0005261">
    <property type="term" value="F:monoatomic cation channel activity"/>
    <property type="evidence" value="ECO:0007669"/>
    <property type="project" value="TreeGrafter"/>
</dbReference>
<evidence type="ECO:0000313" key="10">
    <source>
        <dbReference type="EMBL" id="KAG5335545.1"/>
    </source>
</evidence>
<evidence type="ECO:0000256" key="7">
    <source>
        <dbReference type="ARBA" id="ARBA00023303"/>
    </source>
</evidence>
<evidence type="ECO:0000256" key="1">
    <source>
        <dbReference type="ARBA" id="ARBA00004141"/>
    </source>
</evidence>
<feature type="domain" description="TRPM-like" evidence="9">
    <location>
        <begin position="416"/>
        <end position="480"/>
    </location>
</feature>
<dbReference type="AlphaFoldDB" id="A0A836FJB3"/>
<feature type="non-terminal residue" evidence="10">
    <location>
        <position position="1"/>
    </location>
</feature>
<dbReference type="PANTHER" id="PTHR13800">
    <property type="entry name" value="TRANSIENT RECEPTOR POTENTIAL CATION CHANNEL, SUBFAMILY M, MEMBER 6"/>
    <property type="match status" value="1"/>
</dbReference>
<keyword evidence="5" id="KW-0406">Ion transport</keyword>
<keyword evidence="2" id="KW-0813">Transport</keyword>
<evidence type="ECO:0000256" key="2">
    <source>
        <dbReference type="ARBA" id="ARBA00022448"/>
    </source>
</evidence>
<evidence type="ECO:0000256" key="6">
    <source>
        <dbReference type="ARBA" id="ARBA00023136"/>
    </source>
</evidence>
<dbReference type="EMBL" id="JAANIC010004165">
    <property type="protein sequence ID" value="KAG5335545.1"/>
    <property type="molecule type" value="Genomic_DNA"/>
</dbReference>
<feature type="non-terminal residue" evidence="10">
    <location>
        <position position="489"/>
    </location>
</feature>
<comment type="caution">
    <text evidence="10">The sequence shown here is derived from an EMBL/GenBank/DDBJ whole genome shotgun (WGS) entry which is preliminary data.</text>
</comment>
<organism evidence="10 11">
    <name type="scientific">Acromyrmex charruanus</name>
    <dbReference type="NCBI Taxonomy" id="2715315"/>
    <lineage>
        <taxon>Eukaryota</taxon>
        <taxon>Metazoa</taxon>
        <taxon>Ecdysozoa</taxon>
        <taxon>Arthropoda</taxon>
        <taxon>Hexapoda</taxon>
        <taxon>Insecta</taxon>
        <taxon>Pterygota</taxon>
        <taxon>Neoptera</taxon>
        <taxon>Endopterygota</taxon>
        <taxon>Hymenoptera</taxon>
        <taxon>Apocrita</taxon>
        <taxon>Aculeata</taxon>
        <taxon>Formicoidea</taxon>
        <taxon>Formicidae</taxon>
        <taxon>Myrmicinae</taxon>
        <taxon>Acromyrmex</taxon>
    </lineage>
</organism>
<dbReference type="PANTHER" id="PTHR13800:SF1">
    <property type="entry name" value="TRANSIENT RECEPTOR POTENTIAL CATION CHANNEL TRPM"/>
    <property type="match status" value="1"/>
</dbReference>
<dbReference type="Proteomes" id="UP000669903">
    <property type="component" value="Unassembled WGS sequence"/>
</dbReference>
<keyword evidence="4" id="KW-1133">Transmembrane helix</keyword>
<keyword evidence="3" id="KW-0812">Transmembrane</keyword>
<reference evidence="10" key="1">
    <citation type="submission" date="2020-03" db="EMBL/GenBank/DDBJ databases">
        <title>Relaxed selection underlies rapid genomic changes in the transitions from sociality to social parasitism in ants.</title>
        <authorList>
            <person name="Bi X."/>
        </authorList>
    </citation>
    <scope>NUCLEOTIDE SEQUENCE</scope>
    <source>
        <strain evidence="10">BGI-DK2014a</strain>
        <tissue evidence="10">Whole body</tissue>
    </source>
</reference>
<keyword evidence="11" id="KW-1185">Reference proteome</keyword>